<dbReference type="AlphaFoldDB" id="A0A9W9VF20"/>
<comment type="caution">
    <text evidence="1">The sequence shown here is derived from an EMBL/GenBank/DDBJ whole genome shotgun (WGS) entry which is preliminary data.</text>
</comment>
<dbReference type="OrthoDB" id="3204049at2759"/>
<proteinExistence type="predicted"/>
<sequence length="393" mass="46016">MAHQAHNIPWALLASNLEWKTPTSLNNIATNLYPRMKPDQAKDLTHFVNAFVKTLDEHSVCERKKYPEHYDIPESSDVILDEAIVRKISPTVRRWRGNWPRNWPRANTCPSGKCKAFEVVGKNPRWTHLCDECACVVIPQEERVMSAFLRNPRVEIDWRSSGDDSNDEAIFNNNFVLTLLLYGEMEPILRVCAHPENYLRFWHDGSYFEGPHDLGWEELCRQMLSVYVSLNVAYCFPETWDSASGRTEEKDYRNARFYQQTLIESASSSEVDELRSILCSKGLPMELALEIMKFADYKTPKSKLDPPHDPLHPANREALGQYLKYCWKTLVLYYTMATEIGMDPLDRMNQSDRSNKFNWKNLVGDAIIDLFDHRKDRHYDWRYEYLTRSLSMK</sequence>
<protein>
    <submittedName>
        <fullName evidence="1">Uncharacterized protein</fullName>
    </submittedName>
</protein>
<reference evidence="1" key="1">
    <citation type="submission" date="2022-12" db="EMBL/GenBank/DDBJ databases">
        <authorList>
            <person name="Petersen C."/>
        </authorList>
    </citation>
    <scope>NUCLEOTIDE SEQUENCE</scope>
    <source>
        <strain evidence="1">IBT 29677</strain>
    </source>
</reference>
<accession>A0A9W9VF20</accession>
<evidence type="ECO:0000313" key="2">
    <source>
        <dbReference type="Proteomes" id="UP001147747"/>
    </source>
</evidence>
<evidence type="ECO:0000313" key="1">
    <source>
        <dbReference type="EMBL" id="KAJ5377006.1"/>
    </source>
</evidence>
<dbReference type="GeneID" id="81377509"/>
<dbReference type="EMBL" id="JAPZBU010000012">
    <property type="protein sequence ID" value="KAJ5377006.1"/>
    <property type="molecule type" value="Genomic_DNA"/>
</dbReference>
<gene>
    <name evidence="1" type="ORF">N7509_013892</name>
</gene>
<reference evidence="1" key="2">
    <citation type="journal article" date="2023" name="IMA Fungus">
        <title>Comparative genomic study of the Penicillium genus elucidates a diverse pangenome and 15 lateral gene transfer events.</title>
        <authorList>
            <person name="Petersen C."/>
            <person name="Sorensen T."/>
            <person name="Nielsen M.R."/>
            <person name="Sondergaard T.E."/>
            <person name="Sorensen J.L."/>
            <person name="Fitzpatrick D.A."/>
            <person name="Frisvad J.C."/>
            <person name="Nielsen K.L."/>
        </authorList>
    </citation>
    <scope>NUCLEOTIDE SEQUENCE</scope>
    <source>
        <strain evidence="1">IBT 29677</strain>
    </source>
</reference>
<dbReference type="Proteomes" id="UP001147747">
    <property type="component" value="Unassembled WGS sequence"/>
</dbReference>
<organism evidence="1 2">
    <name type="scientific">Penicillium cosmopolitanum</name>
    <dbReference type="NCBI Taxonomy" id="1131564"/>
    <lineage>
        <taxon>Eukaryota</taxon>
        <taxon>Fungi</taxon>
        <taxon>Dikarya</taxon>
        <taxon>Ascomycota</taxon>
        <taxon>Pezizomycotina</taxon>
        <taxon>Eurotiomycetes</taxon>
        <taxon>Eurotiomycetidae</taxon>
        <taxon>Eurotiales</taxon>
        <taxon>Aspergillaceae</taxon>
        <taxon>Penicillium</taxon>
    </lineage>
</organism>
<keyword evidence="2" id="KW-1185">Reference proteome</keyword>
<name>A0A9W9VF20_9EURO</name>
<dbReference type="RefSeq" id="XP_056482036.1">
    <property type="nucleotide sequence ID" value="XM_056638529.1"/>
</dbReference>